<dbReference type="Gramene" id="ONK68200">
    <property type="protein sequence ID" value="ONK68200"/>
    <property type="gene ID" value="A4U43_C05F8740"/>
</dbReference>
<dbReference type="PANTHER" id="PTHR23315:SF256">
    <property type="entry name" value="ARM REPEAT SUPERFAMILY PROTEIN"/>
    <property type="match status" value="1"/>
</dbReference>
<dbReference type="SUPFAM" id="SSF48371">
    <property type="entry name" value="ARM repeat"/>
    <property type="match status" value="1"/>
</dbReference>
<organism evidence="4 5">
    <name type="scientific">Asparagus officinalis</name>
    <name type="common">Garden asparagus</name>
    <dbReference type="NCBI Taxonomy" id="4686"/>
    <lineage>
        <taxon>Eukaryota</taxon>
        <taxon>Viridiplantae</taxon>
        <taxon>Streptophyta</taxon>
        <taxon>Embryophyta</taxon>
        <taxon>Tracheophyta</taxon>
        <taxon>Spermatophyta</taxon>
        <taxon>Magnoliopsida</taxon>
        <taxon>Liliopsida</taxon>
        <taxon>Asparagales</taxon>
        <taxon>Asparagaceae</taxon>
        <taxon>Asparagoideae</taxon>
        <taxon>Asparagus</taxon>
    </lineage>
</organism>
<evidence type="ECO:0000256" key="1">
    <source>
        <dbReference type="ARBA" id="ARBA00022786"/>
    </source>
</evidence>
<keyword evidence="1" id="KW-0833">Ubl conjugation pathway</keyword>
<dbReference type="EMBL" id="CM007385">
    <property type="protein sequence ID" value="ONK68200.1"/>
    <property type="molecule type" value="Genomic_DNA"/>
</dbReference>
<dbReference type="Pfam" id="PF00514">
    <property type="entry name" value="Arm"/>
    <property type="match status" value="2"/>
</dbReference>
<dbReference type="AlphaFoldDB" id="A0A5P1EVQ1"/>
<dbReference type="InterPro" id="IPR058678">
    <property type="entry name" value="ARM_PUB"/>
</dbReference>
<accession>A0A5P1EVQ1</accession>
<reference evidence="5" key="1">
    <citation type="journal article" date="2017" name="Nat. Commun.">
        <title>The asparagus genome sheds light on the origin and evolution of a young Y chromosome.</title>
        <authorList>
            <person name="Harkess A."/>
            <person name="Zhou J."/>
            <person name="Xu C."/>
            <person name="Bowers J.E."/>
            <person name="Van der Hulst R."/>
            <person name="Ayyampalayam S."/>
            <person name="Mercati F."/>
            <person name="Riccardi P."/>
            <person name="McKain M.R."/>
            <person name="Kakrana A."/>
            <person name="Tang H."/>
            <person name="Ray J."/>
            <person name="Groenendijk J."/>
            <person name="Arikit S."/>
            <person name="Mathioni S.M."/>
            <person name="Nakano M."/>
            <person name="Shan H."/>
            <person name="Telgmann-Rauber A."/>
            <person name="Kanno A."/>
            <person name="Yue Z."/>
            <person name="Chen H."/>
            <person name="Li W."/>
            <person name="Chen Y."/>
            <person name="Xu X."/>
            <person name="Zhang Y."/>
            <person name="Luo S."/>
            <person name="Chen H."/>
            <person name="Gao J."/>
            <person name="Mao Z."/>
            <person name="Pires J.C."/>
            <person name="Luo M."/>
            <person name="Kudrna D."/>
            <person name="Wing R.A."/>
            <person name="Meyers B.C."/>
            <person name="Yi K."/>
            <person name="Kong H."/>
            <person name="Lavrijsen P."/>
            <person name="Sunseri F."/>
            <person name="Falavigna A."/>
            <person name="Ye Y."/>
            <person name="Leebens-Mack J.H."/>
            <person name="Chen G."/>
        </authorList>
    </citation>
    <scope>NUCLEOTIDE SEQUENCE [LARGE SCALE GENOMIC DNA]</scope>
    <source>
        <strain evidence="5">cv. DH0086</strain>
    </source>
</reference>
<evidence type="ECO:0000259" key="3">
    <source>
        <dbReference type="Pfam" id="PF25598"/>
    </source>
</evidence>
<name>A0A5P1EVQ1_ASPOF</name>
<evidence type="ECO:0000256" key="2">
    <source>
        <dbReference type="PROSITE-ProRule" id="PRU00259"/>
    </source>
</evidence>
<dbReference type="Pfam" id="PF25598">
    <property type="entry name" value="ARM_PUB"/>
    <property type="match status" value="1"/>
</dbReference>
<proteinExistence type="predicted"/>
<dbReference type="SMART" id="SM00185">
    <property type="entry name" value="ARM"/>
    <property type="match status" value="2"/>
</dbReference>
<dbReference type="PROSITE" id="PS50176">
    <property type="entry name" value="ARM_REPEAT"/>
    <property type="match status" value="1"/>
</dbReference>
<feature type="repeat" description="ARM" evidence="2">
    <location>
        <begin position="42"/>
        <end position="84"/>
    </location>
</feature>
<protein>
    <recommendedName>
        <fullName evidence="3">U-box domain-containing protein</fullName>
    </recommendedName>
</protein>
<dbReference type="InterPro" id="IPR011989">
    <property type="entry name" value="ARM-like"/>
</dbReference>
<dbReference type="InterPro" id="IPR016024">
    <property type="entry name" value="ARM-type_fold"/>
</dbReference>
<evidence type="ECO:0000313" key="5">
    <source>
        <dbReference type="Proteomes" id="UP000243459"/>
    </source>
</evidence>
<keyword evidence="5" id="KW-1185">Reference proteome</keyword>
<evidence type="ECO:0000313" key="4">
    <source>
        <dbReference type="EMBL" id="ONK68200.1"/>
    </source>
</evidence>
<gene>
    <name evidence="4" type="ORF">A4U43_C05F8740</name>
</gene>
<dbReference type="Gene3D" id="1.25.10.10">
    <property type="entry name" value="Leucine-rich Repeat Variant"/>
    <property type="match status" value="1"/>
</dbReference>
<sequence length="312" mass="33848">MLPPSIAGQGSLLPRAAQSRRAEREVKLSVRVLNKEVIVKSGAIPCLIELLKSENNNLRDLATAAVLTLSASTSSRPTIIASGAVPLLVQTLISGSIQGRVDAVTALFNLSNCAEKSNLTLSVEATRPLLTLLKESKKYSKFAEKATSLLEILSKSDEGLLSISETDGGILTLVETIEEGSLLSTEHAVSILYSLCRSCREKYREIILNEGPIPGLLLLTVDGSMIAQHKAHSLLDLLRDNSQTKREASQDLETIAYSIATKVDGRKKAEKTAKRLLQDMVKRNMELNMIRIQKRASSGSLKTPSTLLMPSM</sequence>
<feature type="domain" description="U-box" evidence="3">
    <location>
        <begin position="125"/>
        <end position="246"/>
    </location>
</feature>
<dbReference type="PANTHER" id="PTHR23315">
    <property type="entry name" value="U BOX DOMAIN-CONTAINING"/>
    <property type="match status" value="1"/>
</dbReference>
<dbReference type="InterPro" id="IPR000225">
    <property type="entry name" value="Armadillo"/>
</dbReference>
<dbReference type="OMA" id="KECKKHS"/>
<dbReference type="Proteomes" id="UP000243459">
    <property type="component" value="Chromosome 5"/>
</dbReference>